<reference evidence="1" key="2">
    <citation type="journal article" date="2022" name="New Phytol.">
        <title>Evolutionary transition to the ectomycorrhizal habit in the genomes of a hyperdiverse lineage of mushroom-forming fungi.</title>
        <authorList>
            <person name="Looney B."/>
            <person name="Miyauchi S."/>
            <person name="Morin E."/>
            <person name="Drula E."/>
            <person name="Courty P.E."/>
            <person name="Kohler A."/>
            <person name="Kuo A."/>
            <person name="LaButti K."/>
            <person name="Pangilinan J."/>
            <person name="Lipzen A."/>
            <person name="Riley R."/>
            <person name="Andreopoulos W."/>
            <person name="He G."/>
            <person name="Johnson J."/>
            <person name="Nolan M."/>
            <person name="Tritt A."/>
            <person name="Barry K.W."/>
            <person name="Grigoriev I.V."/>
            <person name="Nagy L.G."/>
            <person name="Hibbett D."/>
            <person name="Henrissat B."/>
            <person name="Matheny P.B."/>
            <person name="Labbe J."/>
            <person name="Martin F.M."/>
        </authorList>
    </citation>
    <scope>NUCLEOTIDE SEQUENCE</scope>
    <source>
        <strain evidence="1">FP105234-sp</strain>
    </source>
</reference>
<gene>
    <name evidence="1" type="ORF">FA95DRAFT_391860</name>
</gene>
<name>A0ACB8S4U8_9AGAM</name>
<evidence type="ECO:0000313" key="2">
    <source>
        <dbReference type="Proteomes" id="UP000814033"/>
    </source>
</evidence>
<comment type="caution">
    <text evidence="1">The sequence shown here is derived from an EMBL/GenBank/DDBJ whole genome shotgun (WGS) entry which is preliminary data.</text>
</comment>
<evidence type="ECO:0000313" key="1">
    <source>
        <dbReference type="EMBL" id="KAI0051147.1"/>
    </source>
</evidence>
<dbReference type="EMBL" id="MU275855">
    <property type="protein sequence ID" value="KAI0051147.1"/>
    <property type="molecule type" value="Genomic_DNA"/>
</dbReference>
<keyword evidence="2" id="KW-1185">Reference proteome</keyword>
<reference evidence="1" key="1">
    <citation type="submission" date="2021-02" db="EMBL/GenBank/DDBJ databases">
        <authorList>
            <consortium name="DOE Joint Genome Institute"/>
            <person name="Ahrendt S."/>
            <person name="Looney B.P."/>
            <person name="Miyauchi S."/>
            <person name="Morin E."/>
            <person name="Drula E."/>
            <person name="Courty P.E."/>
            <person name="Chicoki N."/>
            <person name="Fauchery L."/>
            <person name="Kohler A."/>
            <person name="Kuo A."/>
            <person name="Labutti K."/>
            <person name="Pangilinan J."/>
            <person name="Lipzen A."/>
            <person name="Riley R."/>
            <person name="Andreopoulos W."/>
            <person name="He G."/>
            <person name="Johnson J."/>
            <person name="Barry K.W."/>
            <person name="Grigoriev I.V."/>
            <person name="Nagy L."/>
            <person name="Hibbett D."/>
            <person name="Henrissat B."/>
            <person name="Matheny P.B."/>
            <person name="Labbe J."/>
            <person name="Martin F."/>
        </authorList>
    </citation>
    <scope>NUCLEOTIDE SEQUENCE</scope>
    <source>
        <strain evidence="1">FP105234-sp</strain>
    </source>
</reference>
<accession>A0ACB8S4U8</accession>
<dbReference type="Proteomes" id="UP000814033">
    <property type="component" value="Unassembled WGS sequence"/>
</dbReference>
<proteinExistence type="predicted"/>
<organism evidence="1 2">
    <name type="scientific">Auriscalpium vulgare</name>
    <dbReference type="NCBI Taxonomy" id="40419"/>
    <lineage>
        <taxon>Eukaryota</taxon>
        <taxon>Fungi</taxon>
        <taxon>Dikarya</taxon>
        <taxon>Basidiomycota</taxon>
        <taxon>Agaricomycotina</taxon>
        <taxon>Agaricomycetes</taxon>
        <taxon>Russulales</taxon>
        <taxon>Auriscalpiaceae</taxon>
        <taxon>Auriscalpium</taxon>
    </lineage>
</organism>
<sequence length="318" mass="35321">MGDIPVPALTQPILAHNITIILIVAPLGAMLVPIVGTLLFFTPPHARRRPVFILNIVACCLGILQAAYNLAFTSLIVLYPSQQLPAVVFFLEIIFLLLPPLFIDSILLFRLLAFYPVQLTPPRTLSALLSVPVAVKFGRLATLLAFLVTYPMDRLRGPRVDAVQGLIWGRGSLIVILFALQALDNAYASSLFLYKLWRFRKKGKNTGTSNDVLARVPAAFTIALGNYVFPVAMNIIQITLMLTMPHFINGIYIIFANNFVTILGVVFATVWTSQQNWVLRHLVETGADARTVSEMQFRVKSVSTNSSEYDAEEALDYR</sequence>
<protein>
    <submittedName>
        <fullName evidence="1">Uncharacterized protein</fullName>
    </submittedName>
</protein>